<dbReference type="InterPro" id="IPR052710">
    <property type="entry name" value="CAAX_protease"/>
</dbReference>
<evidence type="ECO:0000259" key="2">
    <source>
        <dbReference type="PROSITE" id="PS50156"/>
    </source>
</evidence>
<proteinExistence type="predicted"/>
<evidence type="ECO:0000313" key="4">
    <source>
        <dbReference type="Proteomes" id="UP000326170"/>
    </source>
</evidence>
<accession>A0A5P9P3T8</accession>
<feature type="transmembrane region" description="Helical" evidence="1">
    <location>
        <begin position="18"/>
        <end position="40"/>
    </location>
</feature>
<feature type="domain" description="SSD" evidence="2">
    <location>
        <begin position="228"/>
        <end position="372"/>
    </location>
</feature>
<feature type="transmembrane region" description="Helical" evidence="1">
    <location>
        <begin position="299"/>
        <end position="319"/>
    </location>
</feature>
<dbReference type="EMBL" id="CP045488">
    <property type="protein sequence ID" value="QFU82819.1"/>
    <property type="molecule type" value="Genomic_DNA"/>
</dbReference>
<keyword evidence="1" id="KW-0472">Membrane</keyword>
<name>A0A5P9P3T8_9EURY</name>
<dbReference type="GO" id="GO:0080120">
    <property type="term" value="P:CAAX-box protein maturation"/>
    <property type="evidence" value="ECO:0007669"/>
    <property type="project" value="UniProtKB-ARBA"/>
</dbReference>
<dbReference type="GO" id="GO:0006508">
    <property type="term" value="P:proteolysis"/>
    <property type="evidence" value="ECO:0007669"/>
    <property type="project" value="UniProtKB-KW"/>
</dbReference>
<dbReference type="InterPro" id="IPR003675">
    <property type="entry name" value="Rce1/LyrA-like_dom"/>
</dbReference>
<feature type="transmembrane region" description="Helical" evidence="1">
    <location>
        <begin position="189"/>
        <end position="206"/>
    </location>
</feature>
<dbReference type="OrthoDB" id="275779at2157"/>
<reference evidence="3 4" key="1">
    <citation type="journal article" date="2007" name="Int. J. Syst. Evol. Microbiol.">
        <title>Natronorubrum sulfidifaciens sp. nov., an extremely haloalkaliphilic archaeon isolated from Aiding salt lake in Xin-Jiang, China.</title>
        <authorList>
            <person name="Cui H.L."/>
            <person name="Tohty D."/>
            <person name="Liu H.C."/>
            <person name="Liu S.J."/>
            <person name="Oren A."/>
            <person name="Zhou P.J."/>
        </authorList>
    </citation>
    <scope>NUCLEOTIDE SEQUENCE [LARGE SCALE GENOMIC DNA]</scope>
    <source>
        <strain evidence="3 4">7-3</strain>
    </source>
</reference>
<dbReference type="Pfam" id="PF02517">
    <property type="entry name" value="Rce1-like"/>
    <property type="match status" value="1"/>
</dbReference>
<dbReference type="PANTHER" id="PTHR36435:SF1">
    <property type="entry name" value="CAAX AMINO TERMINAL PROTEASE FAMILY PROTEIN"/>
    <property type="match status" value="1"/>
</dbReference>
<keyword evidence="1" id="KW-1133">Transmembrane helix</keyword>
<feature type="transmembrane region" description="Helical" evidence="1">
    <location>
        <begin position="218"/>
        <end position="247"/>
    </location>
</feature>
<organism evidence="3 4">
    <name type="scientific">Natronorubrum aibiense</name>
    <dbReference type="NCBI Taxonomy" id="348826"/>
    <lineage>
        <taxon>Archaea</taxon>
        <taxon>Methanobacteriati</taxon>
        <taxon>Methanobacteriota</taxon>
        <taxon>Stenosarchaea group</taxon>
        <taxon>Halobacteria</taxon>
        <taxon>Halobacteriales</taxon>
        <taxon>Natrialbaceae</taxon>
        <taxon>Natronorubrum</taxon>
    </lineage>
</organism>
<feature type="transmembrane region" description="Helical" evidence="1">
    <location>
        <begin position="325"/>
        <end position="345"/>
    </location>
</feature>
<keyword evidence="3" id="KW-0378">Hydrolase</keyword>
<gene>
    <name evidence="3" type="ORF">GCU68_09920</name>
</gene>
<feature type="transmembrane region" description="Helical" evidence="1">
    <location>
        <begin position="150"/>
        <end position="169"/>
    </location>
</feature>
<dbReference type="GO" id="GO:0008237">
    <property type="term" value="F:metallopeptidase activity"/>
    <property type="evidence" value="ECO:0007669"/>
    <property type="project" value="UniProtKB-KW"/>
</dbReference>
<dbReference type="GeneID" id="42301363"/>
<dbReference type="PROSITE" id="PS50156">
    <property type="entry name" value="SSD"/>
    <property type="match status" value="1"/>
</dbReference>
<keyword evidence="4" id="KW-1185">Reference proteome</keyword>
<dbReference type="InterPro" id="IPR000731">
    <property type="entry name" value="SSD"/>
</dbReference>
<dbReference type="KEGG" id="nas:GCU68_09920"/>
<dbReference type="GO" id="GO:0004175">
    <property type="term" value="F:endopeptidase activity"/>
    <property type="evidence" value="ECO:0007669"/>
    <property type="project" value="UniProtKB-ARBA"/>
</dbReference>
<feature type="transmembrane region" description="Helical" evidence="1">
    <location>
        <begin position="75"/>
        <end position="94"/>
    </location>
</feature>
<feature type="transmembrane region" description="Helical" evidence="1">
    <location>
        <begin position="267"/>
        <end position="287"/>
    </location>
</feature>
<dbReference type="RefSeq" id="WP_152941180.1">
    <property type="nucleotide sequence ID" value="NZ_CP045488.1"/>
</dbReference>
<feature type="transmembrane region" description="Helical" evidence="1">
    <location>
        <begin position="352"/>
        <end position="371"/>
    </location>
</feature>
<feature type="transmembrane region" description="Helical" evidence="1">
    <location>
        <begin position="109"/>
        <end position="130"/>
    </location>
</feature>
<evidence type="ECO:0000256" key="1">
    <source>
        <dbReference type="SAM" id="Phobius"/>
    </source>
</evidence>
<keyword evidence="1" id="KW-0812">Transmembrane</keyword>
<keyword evidence="3" id="KW-0482">Metalloprotease</keyword>
<protein>
    <submittedName>
        <fullName evidence="3">CPBP family intramembrane metalloprotease</fullName>
    </submittedName>
</protein>
<dbReference type="Proteomes" id="UP000326170">
    <property type="component" value="Chromosome"/>
</dbReference>
<dbReference type="AlphaFoldDB" id="A0A5P9P3T8"/>
<dbReference type="PANTHER" id="PTHR36435">
    <property type="entry name" value="SLR1288 PROTEIN"/>
    <property type="match status" value="1"/>
</dbReference>
<keyword evidence="3" id="KW-0645">Protease</keyword>
<evidence type="ECO:0000313" key="3">
    <source>
        <dbReference type="EMBL" id="QFU82819.1"/>
    </source>
</evidence>
<sequence>MSDTAQVVDGDGDPGSSAFVPTVGTVLSAITVAALLIPVRSGADDPALLVAAAGALLTTGAFVTRRHALLERRVAGSIAAGSSLLVVFLSGYVITQGVLGSVVVPGLDWSISLLFCAFFVAAGSVGIGVAERAGLSSRGLIARLGLTGEILVLAFVGLVGISIAALLLSLPVRLLAGEPTELQLTVVEYLSFAVGLGGVAVGYLAFRGRDLSFIDLKAPTLWTIGWVVGGLLVILGANMGVSALMSAVGIEASEHTTTQRVAENPDLLLIIIPSMVLFVGPFEELLYRNVIQKSLYERFSRPGAVVVGSVVFTLVHVSAYATAGAGQILASLSLLFVLALILGTLYERTENLLVPALVHGCYNAAIFIPMYF</sequence>